<organism evidence="2 3">
    <name type="scientific">Herbiconiux daphne</name>
    <dbReference type="NCBI Taxonomy" id="2970914"/>
    <lineage>
        <taxon>Bacteria</taxon>
        <taxon>Bacillati</taxon>
        <taxon>Actinomycetota</taxon>
        <taxon>Actinomycetes</taxon>
        <taxon>Micrococcales</taxon>
        <taxon>Microbacteriaceae</taxon>
        <taxon>Herbiconiux</taxon>
    </lineage>
</organism>
<feature type="non-terminal residue" evidence="2">
    <location>
        <position position="1"/>
    </location>
</feature>
<evidence type="ECO:0000313" key="3">
    <source>
        <dbReference type="Proteomes" id="UP001165586"/>
    </source>
</evidence>
<dbReference type="Gene3D" id="3.40.50.300">
    <property type="entry name" value="P-loop containing nucleotide triphosphate hydrolases"/>
    <property type="match status" value="1"/>
</dbReference>
<reference evidence="2" key="1">
    <citation type="submission" date="2022-08" db="EMBL/GenBank/DDBJ databases">
        <authorList>
            <person name="Deng Y."/>
            <person name="Han X.-F."/>
            <person name="Zhang Y.-Q."/>
        </authorList>
    </citation>
    <scope>NUCLEOTIDE SEQUENCE</scope>
    <source>
        <strain evidence="2">CPCC 203386</strain>
    </source>
</reference>
<protein>
    <submittedName>
        <fullName evidence="2">Helicase-related protein</fullName>
    </submittedName>
</protein>
<dbReference type="GO" id="GO:0004386">
    <property type="term" value="F:helicase activity"/>
    <property type="evidence" value="ECO:0007669"/>
    <property type="project" value="UniProtKB-KW"/>
</dbReference>
<name>A0ABT2HBH7_9MICO</name>
<dbReference type="InterPro" id="IPR027417">
    <property type="entry name" value="P-loop_NTPase"/>
</dbReference>
<feature type="domain" description="Helicase C-terminal" evidence="1">
    <location>
        <begin position="3"/>
        <end position="104"/>
    </location>
</feature>
<accession>A0ABT2HBH7</accession>
<keyword evidence="2" id="KW-0067">ATP-binding</keyword>
<keyword evidence="2" id="KW-0547">Nucleotide-binding</keyword>
<gene>
    <name evidence="2" type="ORF">N1032_26410</name>
</gene>
<comment type="caution">
    <text evidence="2">The sequence shown here is derived from an EMBL/GenBank/DDBJ whole genome shotgun (WGS) entry which is preliminary data.</text>
</comment>
<keyword evidence="2" id="KW-0378">Hydrolase</keyword>
<dbReference type="Proteomes" id="UP001165586">
    <property type="component" value="Unassembled WGS sequence"/>
</dbReference>
<proteinExistence type="predicted"/>
<dbReference type="PANTHER" id="PTHR10799">
    <property type="entry name" value="SNF2/RAD54 HELICASE FAMILY"/>
    <property type="match status" value="1"/>
</dbReference>
<evidence type="ECO:0000313" key="2">
    <source>
        <dbReference type="EMBL" id="MCS5737267.1"/>
    </source>
</evidence>
<keyword evidence="3" id="KW-1185">Reference proteome</keyword>
<dbReference type="InterPro" id="IPR001650">
    <property type="entry name" value="Helicase_C-like"/>
</dbReference>
<sequence>IALKEFLETNDKNVSIFYNFHAELDDITLVANTLGIKLFVVKGGLSEYEAFKEYKGNQRKIIAINYGSGAEGLNLQELDTQIYYSPCIPFIKYEQSLARIHRIGQTKPVFYYRYITKNTIEERIYQSLAKGEDYNERLFMKEEYGIEK</sequence>
<keyword evidence="2" id="KW-0347">Helicase</keyword>
<dbReference type="SUPFAM" id="SSF52540">
    <property type="entry name" value="P-loop containing nucleoside triphosphate hydrolases"/>
    <property type="match status" value="1"/>
</dbReference>
<dbReference type="Pfam" id="PF00271">
    <property type="entry name" value="Helicase_C"/>
    <property type="match status" value="1"/>
</dbReference>
<dbReference type="EMBL" id="JANLCJ010000553">
    <property type="protein sequence ID" value="MCS5737267.1"/>
    <property type="molecule type" value="Genomic_DNA"/>
</dbReference>
<evidence type="ECO:0000259" key="1">
    <source>
        <dbReference type="Pfam" id="PF00271"/>
    </source>
</evidence>
<dbReference type="RefSeq" id="WP_259543615.1">
    <property type="nucleotide sequence ID" value="NZ_JANLCJ010000553.1"/>
</dbReference>